<evidence type="ECO:0000313" key="3">
    <source>
        <dbReference type="Proteomes" id="UP000310108"/>
    </source>
</evidence>
<feature type="domain" description="Heterokaryon incompatibility" evidence="1">
    <location>
        <begin position="199"/>
        <end position="347"/>
    </location>
</feature>
<dbReference type="Proteomes" id="UP000310108">
    <property type="component" value="Unassembled WGS sequence"/>
</dbReference>
<dbReference type="PANTHER" id="PTHR33112:SF8">
    <property type="entry name" value="HETEROKARYON INCOMPATIBILITY DOMAIN-CONTAINING PROTEIN"/>
    <property type="match status" value="1"/>
</dbReference>
<reference evidence="2 3" key="1">
    <citation type="journal article" date="2019" name="PLoS ONE">
        <title>Comparative genome analysis indicates high evolutionary potential of pathogenicity genes in Colletotrichum tanaceti.</title>
        <authorList>
            <person name="Lelwala R.V."/>
            <person name="Korhonen P.K."/>
            <person name="Young N.D."/>
            <person name="Scott J.B."/>
            <person name="Ades P.A."/>
            <person name="Gasser R.B."/>
            <person name="Taylor P.W.J."/>
        </authorList>
    </citation>
    <scope>NUCLEOTIDE SEQUENCE [LARGE SCALE GENOMIC DNA]</scope>
    <source>
        <strain evidence="2">BRIP57314</strain>
    </source>
</reference>
<dbReference type="Pfam" id="PF06985">
    <property type="entry name" value="HET"/>
    <property type="match status" value="1"/>
</dbReference>
<keyword evidence="3" id="KW-1185">Reference proteome</keyword>
<protein>
    <recommendedName>
        <fullName evidence="1">Heterokaryon incompatibility domain-containing protein</fullName>
    </recommendedName>
</protein>
<dbReference type="AlphaFoldDB" id="A0A4U6X817"/>
<gene>
    <name evidence="2" type="ORF">CTA1_2052</name>
</gene>
<comment type="caution">
    <text evidence="2">The sequence shown here is derived from an EMBL/GenBank/DDBJ whole genome shotgun (WGS) entry which is preliminary data.</text>
</comment>
<dbReference type="InterPro" id="IPR010730">
    <property type="entry name" value="HET"/>
</dbReference>
<dbReference type="PANTHER" id="PTHR33112">
    <property type="entry name" value="DOMAIN PROTEIN, PUTATIVE-RELATED"/>
    <property type="match status" value="1"/>
</dbReference>
<name>A0A4U6X817_9PEZI</name>
<evidence type="ECO:0000259" key="1">
    <source>
        <dbReference type="Pfam" id="PF06985"/>
    </source>
</evidence>
<organism evidence="2 3">
    <name type="scientific">Colletotrichum tanaceti</name>
    <dbReference type="NCBI Taxonomy" id="1306861"/>
    <lineage>
        <taxon>Eukaryota</taxon>
        <taxon>Fungi</taxon>
        <taxon>Dikarya</taxon>
        <taxon>Ascomycota</taxon>
        <taxon>Pezizomycotina</taxon>
        <taxon>Sordariomycetes</taxon>
        <taxon>Hypocreomycetidae</taxon>
        <taxon>Glomerellales</taxon>
        <taxon>Glomerellaceae</taxon>
        <taxon>Colletotrichum</taxon>
        <taxon>Colletotrichum destructivum species complex</taxon>
    </lineage>
</organism>
<proteinExistence type="predicted"/>
<accession>A0A4U6X817</accession>
<dbReference type="EMBL" id="PJEX01000336">
    <property type="protein sequence ID" value="TKW51079.1"/>
    <property type="molecule type" value="Genomic_DNA"/>
</dbReference>
<sequence>MPLCTSCQSLNLANLVDEDNDLQDIIVQKSIGILERNASICDVCRLIWISFVIYFGRAGRDLQAETGSLAQSVSPVLMRGRRDYGISPDWEPGDIYHLKVRCDSLRVSCEFSLYAVEEEGVEPIRHLGGIMLGRQIKPPAEQLGLLREWARDCNENHAQCRRDMGPLPTRVIDVGKDSEEGQVEREPRLVETAGKADLYMTLSHCWGRHPVIQTTSHTLNHHLQALPLTRLPRTFRDAVIITRAMGVRYLWIDSLCIVQDSKEDWERESAKMGMIYFSSFLTIAASASSDSRGGCFVPREPASSHVQIEHWQPRTGLGSKIYIRPRPGDFGDLAKRTLHTRAWVLQEQVLSARMVYFDVDQLLWKCQEARLAEDGITSESTALHDGPDMSQSLARYQGGHRSFEWELDWYSMVGPYTHRGITKSSDKLPALSGLARVMEQRTGVEYVAGLWKSNLCFGLLWQRKSCWLVPPADGYRAPSWSWASLEGGISISGRSEILGGNMKVAVEDVQTEVSPCGLDPKGNLKSGHLKLTGRVRTFDRRMDPDDEDYQPVVELNSTYQENAGIDYFFDNGELVGQVLFDEAFQPSNYPLYCLQMTYRTGSPTARSRWYGLFLEPTGKDSEFRRIGYGWTEYVHNKMWFENVPMQRIRIV</sequence>
<evidence type="ECO:0000313" key="2">
    <source>
        <dbReference type="EMBL" id="TKW51079.1"/>
    </source>
</evidence>
<dbReference type="OrthoDB" id="47007at2759"/>